<evidence type="ECO:0000313" key="1">
    <source>
        <dbReference type="EMBL" id="GGD19036.1"/>
    </source>
</evidence>
<keyword evidence="2" id="KW-1185">Reference proteome</keyword>
<accession>A0A917DAQ1</accession>
<name>A0A917DAQ1_9HYPH</name>
<proteinExistence type="predicted"/>
<protein>
    <submittedName>
        <fullName evidence="1">Uncharacterized protein</fullName>
    </submittedName>
</protein>
<gene>
    <name evidence="1" type="ORF">GCM10011335_22420</name>
</gene>
<sequence>MPSASEQISIIAVRLSMGDPGCIRHRITARRAGSGEGRMPLSATLETILPLVPSPVRDRRVTYGAEAKR</sequence>
<dbReference type="AlphaFoldDB" id="A0A917DAQ1"/>
<comment type="caution">
    <text evidence="1">The sequence shown here is derived from an EMBL/GenBank/DDBJ whole genome shotgun (WGS) entry which is preliminary data.</text>
</comment>
<dbReference type="EMBL" id="BMJJ01000004">
    <property type="protein sequence ID" value="GGD19036.1"/>
    <property type="molecule type" value="Genomic_DNA"/>
</dbReference>
<evidence type="ECO:0000313" key="2">
    <source>
        <dbReference type="Proteomes" id="UP000613160"/>
    </source>
</evidence>
<organism evidence="1 2">
    <name type="scientific">Aureimonas glaciei</name>
    <dbReference type="NCBI Taxonomy" id="1776957"/>
    <lineage>
        <taxon>Bacteria</taxon>
        <taxon>Pseudomonadati</taxon>
        <taxon>Pseudomonadota</taxon>
        <taxon>Alphaproteobacteria</taxon>
        <taxon>Hyphomicrobiales</taxon>
        <taxon>Aurantimonadaceae</taxon>
        <taxon>Aureimonas</taxon>
    </lineage>
</organism>
<reference evidence="1" key="2">
    <citation type="submission" date="2020-09" db="EMBL/GenBank/DDBJ databases">
        <authorList>
            <person name="Sun Q."/>
            <person name="Zhou Y."/>
        </authorList>
    </citation>
    <scope>NUCLEOTIDE SEQUENCE</scope>
    <source>
        <strain evidence="1">CGMCC 1.15493</strain>
    </source>
</reference>
<reference evidence="1" key="1">
    <citation type="journal article" date="2014" name="Int. J. Syst. Evol. Microbiol.">
        <title>Complete genome sequence of Corynebacterium casei LMG S-19264T (=DSM 44701T), isolated from a smear-ripened cheese.</title>
        <authorList>
            <consortium name="US DOE Joint Genome Institute (JGI-PGF)"/>
            <person name="Walter F."/>
            <person name="Albersmeier A."/>
            <person name="Kalinowski J."/>
            <person name="Ruckert C."/>
        </authorList>
    </citation>
    <scope>NUCLEOTIDE SEQUENCE</scope>
    <source>
        <strain evidence="1">CGMCC 1.15493</strain>
    </source>
</reference>
<dbReference type="Proteomes" id="UP000613160">
    <property type="component" value="Unassembled WGS sequence"/>
</dbReference>